<feature type="binding site" evidence="7">
    <location>
        <begin position="234"/>
        <end position="235"/>
    </location>
    <ligand>
        <name>substrate</name>
    </ligand>
</feature>
<dbReference type="GO" id="GO:0004807">
    <property type="term" value="F:triose-phosphate isomerase activity"/>
    <property type="evidence" value="ECO:0007669"/>
    <property type="project" value="UniProtKB-UniRule"/>
</dbReference>
<keyword evidence="5 7" id="KW-0324">Glycolysis</keyword>
<dbReference type="GO" id="GO:0019563">
    <property type="term" value="P:glycerol catabolic process"/>
    <property type="evidence" value="ECO:0007669"/>
    <property type="project" value="TreeGrafter"/>
</dbReference>
<comment type="subunit">
    <text evidence="7 8">Homodimer.</text>
</comment>
<evidence type="ECO:0000256" key="3">
    <source>
        <dbReference type="ARBA" id="ARBA00022432"/>
    </source>
</evidence>
<dbReference type="AlphaFoldDB" id="A0AAX3BE89"/>
<dbReference type="InterPro" id="IPR000652">
    <property type="entry name" value="Triosephosphate_isomerase"/>
</dbReference>
<dbReference type="KEGG" id="taqu:KDW03_02330"/>
<evidence type="ECO:0000256" key="6">
    <source>
        <dbReference type="ARBA" id="ARBA00023235"/>
    </source>
</evidence>
<dbReference type="InterPro" id="IPR035990">
    <property type="entry name" value="TIM_sf"/>
</dbReference>
<dbReference type="Gene3D" id="3.20.20.70">
    <property type="entry name" value="Aldolase class I"/>
    <property type="match status" value="1"/>
</dbReference>
<comment type="similarity">
    <text evidence="2 7 8">Belongs to the triosephosphate isomerase family.</text>
</comment>
<evidence type="ECO:0000256" key="5">
    <source>
        <dbReference type="ARBA" id="ARBA00023152"/>
    </source>
</evidence>
<feature type="binding site" evidence="7">
    <location>
        <begin position="9"/>
        <end position="11"/>
    </location>
    <ligand>
        <name>substrate</name>
    </ligand>
</feature>
<evidence type="ECO:0000256" key="1">
    <source>
        <dbReference type="ARBA" id="ARBA00004680"/>
    </source>
</evidence>
<dbReference type="EMBL" id="CP073355">
    <property type="protein sequence ID" value="URA10663.1"/>
    <property type="molecule type" value="Genomic_DNA"/>
</dbReference>
<feature type="binding site" evidence="7">
    <location>
        <position position="173"/>
    </location>
    <ligand>
        <name>substrate</name>
    </ligand>
</feature>
<evidence type="ECO:0000256" key="4">
    <source>
        <dbReference type="ARBA" id="ARBA00022490"/>
    </source>
</evidence>
<dbReference type="Proteomes" id="UP001056539">
    <property type="component" value="Chromosome"/>
</dbReference>
<sequence>MRRAFIAGNWKMYKTPTEAKAFARELRSALADVKDRDILVGVSFVNIAGVVEELKGSQIWVAAQNMYYEKEGAFTGEVSPVQLKDAGVTHVILGHSERRHIFGETDEMINKKVRAALDHGLLPILCVGELLEEREKGETEKVCKHQVVEAYKGLSREEALKVTIAYEPVWAIGTGKTATPEDANQVHAFIRKVLAELYDQDVAEKTCIQYGGSVKPENIDALMAQEHIDGALVGGASLKLDSFVRIVRFQ</sequence>
<dbReference type="Pfam" id="PF00121">
    <property type="entry name" value="TIM"/>
    <property type="match status" value="1"/>
</dbReference>
<dbReference type="PROSITE" id="PS00171">
    <property type="entry name" value="TIM_1"/>
    <property type="match status" value="1"/>
</dbReference>
<comment type="pathway">
    <text evidence="1 7 8">Carbohydrate degradation; glycolysis; D-glyceraldehyde 3-phosphate from glycerone phosphate: step 1/1.</text>
</comment>
<keyword evidence="10" id="KW-1185">Reference proteome</keyword>
<evidence type="ECO:0000313" key="9">
    <source>
        <dbReference type="EMBL" id="URA10663.1"/>
    </source>
</evidence>
<evidence type="ECO:0000256" key="8">
    <source>
        <dbReference type="RuleBase" id="RU363013"/>
    </source>
</evidence>
<comment type="function">
    <text evidence="7">Involved in the gluconeogenesis. Catalyzes stereospecifically the conversion of dihydroxyacetone phosphate (DHAP) to D-glyceraldehyde-3-phosphate (G3P).</text>
</comment>
<name>A0AAX3BE89_9SPIR</name>
<dbReference type="InterPro" id="IPR013785">
    <property type="entry name" value="Aldolase_TIM"/>
</dbReference>
<keyword evidence="6 7" id="KW-0413">Isomerase</keyword>
<feature type="active site" description="Proton acceptor" evidence="7">
    <location>
        <position position="167"/>
    </location>
</feature>
<dbReference type="GO" id="GO:0046166">
    <property type="term" value="P:glyceraldehyde-3-phosphate biosynthetic process"/>
    <property type="evidence" value="ECO:0007669"/>
    <property type="project" value="TreeGrafter"/>
</dbReference>
<organism evidence="9 10">
    <name type="scientific">Thermospira aquatica</name>
    <dbReference type="NCBI Taxonomy" id="2828656"/>
    <lineage>
        <taxon>Bacteria</taxon>
        <taxon>Pseudomonadati</taxon>
        <taxon>Spirochaetota</taxon>
        <taxon>Spirochaetia</taxon>
        <taxon>Brevinematales</taxon>
        <taxon>Thermospiraceae</taxon>
        <taxon>Thermospira</taxon>
    </lineage>
</organism>
<comment type="subcellular location">
    <subcellularLocation>
        <location evidence="7 8">Cytoplasm</location>
    </subcellularLocation>
</comment>
<feature type="binding site" evidence="7">
    <location>
        <position position="213"/>
    </location>
    <ligand>
        <name>substrate</name>
    </ligand>
</feature>
<gene>
    <name evidence="7 9" type="primary">tpiA</name>
    <name evidence="9" type="ORF">KDW03_02330</name>
</gene>
<keyword evidence="4 7" id="KW-0963">Cytoplasm</keyword>
<dbReference type="GO" id="GO:0005829">
    <property type="term" value="C:cytosol"/>
    <property type="evidence" value="ECO:0007669"/>
    <property type="project" value="TreeGrafter"/>
</dbReference>
<dbReference type="InterPro" id="IPR022896">
    <property type="entry name" value="TrioseP_Isoase_bac/euk"/>
</dbReference>
<dbReference type="PANTHER" id="PTHR21139">
    <property type="entry name" value="TRIOSEPHOSPHATE ISOMERASE"/>
    <property type="match status" value="1"/>
</dbReference>
<dbReference type="PROSITE" id="PS51440">
    <property type="entry name" value="TIM_2"/>
    <property type="match status" value="1"/>
</dbReference>
<reference evidence="9" key="2">
    <citation type="submission" date="2022-06" db="EMBL/GenBank/DDBJ databases">
        <title>Thermospira aquatica gen. nov., sp. nov.</title>
        <authorList>
            <person name="Ben Ali Gam Z."/>
            <person name="Labat M."/>
        </authorList>
    </citation>
    <scope>NUCLEOTIDE SEQUENCE</scope>
    <source>
        <strain evidence="9">F1F22</strain>
    </source>
</reference>
<dbReference type="GO" id="GO:0006094">
    <property type="term" value="P:gluconeogenesis"/>
    <property type="evidence" value="ECO:0007669"/>
    <property type="project" value="UniProtKB-UniRule"/>
</dbReference>
<evidence type="ECO:0000256" key="2">
    <source>
        <dbReference type="ARBA" id="ARBA00007422"/>
    </source>
</evidence>
<accession>A0AAX3BE89</accession>
<feature type="active site" description="Electrophile" evidence="7">
    <location>
        <position position="95"/>
    </location>
</feature>
<dbReference type="SUPFAM" id="SSF51351">
    <property type="entry name" value="Triosephosphate isomerase (TIM)"/>
    <property type="match status" value="1"/>
</dbReference>
<reference evidence="9" key="1">
    <citation type="submission" date="2021-04" db="EMBL/GenBank/DDBJ databases">
        <authorList>
            <person name="Postec A."/>
        </authorList>
    </citation>
    <scope>NUCLEOTIDE SEQUENCE</scope>
    <source>
        <strain evidence="9">F1F22</strain>
    </source>
</reference>
<dbReference type="CDD" id="cd00311">
    <property type="entry name" value="TIM"/>
    <property type="match status" value="1"/>
</dbReference>
<protein>
    <recommendedName>
        <fullName evidence="7 8">Triosephosphate isomerase</fullName>
        <shortName evidence="7">TIM</shortName>
        <shortName evidence="7">TPI</shortName>
        <ecNumber evidence="7 8">5.3.1.1</ecNumber>
    </recommendedName>
    <alternativeName>
        <fullName evidence="7">Triose-phosphate isomerase</fullName>
    </alternativeName>
</protein>
<comment type="pathway">
    <text evidence="7 8">Carbohydrate biosynthesis; gluconeogenesis.</text>
</comment>
<dbReference type="FunFam" id="3.20.20.70:FF:000016">
    <property type="entry name" value="Triosephosphate isomerase"/>
    <property type="match status" value="1"/>
</dbReference>
<evidence type="ECO:0000256" key="7">
    <source>
        <dbReference type="HAMAP-Rule" id="MF_00147"/>
    </source>
</evidence>
<dbReference type="GO" id="GO:0006096">
    <property type="term" value="P:glycolytic process"/>
    <property type="evidence" value="ECO:0007669"/>
    <property type="project" value="UniProtKB-UniRule"/>
</dbReference>
<dbReference type="EC" id="5.3.1.1" evidence="7 8"/>
<comment type="catalytic activity">
    <reaction evidence="7 8">
        <text>D-glyceraldehyde 3-phosphate = dihydroxyacetone phosphate</text>
        <dbReference type="Rhea" id="RHEA:18585"/>
        <dbReference type="ChEBI" id="CHEBI:57642"/>
        <dbReference type="ChEBI" id="CHEBI:59776"/>
        <dbReference type="EC" id="5.3.1.1"/>
    </reaction>
</comment>
<keyword evidence="3 7" id="KW-0312">Gluconeogenesis</keyword>
<evidence type="ECO:0000313" key="10">
    <source>
        <dbReference type="Proteomes" id="UP001056539"/>
    </source>
</evidence>
<dbReference type="HAMAP" id="MF_00147_B">
    <property type="entry name" value="TIM_B"/>
    <property type="match status" value="1"/>
</dbReference>
<proteinExistence type="inferred from homology"/>
<dbReference type="NCBIfam" id="TIGR00419">
    <property type="entry name" value="tim"/>
    <property type="match status" value="1"/>
</dbReference>
<dbReference type="RefSeq" id="WP_271435789.1">
    <property type="nucleotide sequence ID" value="NZ_CP073355.1"/>
</dbReference>
<dbReference type="InterPro" id="IPR020861">
    <property type="entry name" value="Triosephosphate_isomerase_AS"/>
</dbReference>
<dbReference type="PANTHER" id="PTHR21139:SF42">
    <property type="entry name" value="TRIOSEPHOSPHATE ISOMERASE"/>
    <property type="match status" value="1"/>
</dbReference>